<dbReference type="EMBL" id="FP929054">
    <property type="protein sequence ID" value="CBL23984.1"/>
    <property type="molecule type" value="Genomic_DNA"/>
</dbReference>
<evidence type="ECO:0000313" key="4">
    <source>
        <dbReference type="Proteomes" id="UP000008955"/>
    </source>
</evidence>
<feature type="chain" id="PRO_5003060869" evidence="2">
    <location>
        <begin position="31"/>
        <end position="1319"/>
    </location>
</feature>
<evidence type="ECO:0000256" key="2">
    <source>
        <dbReference type="SAM" id="SignalP"/>
    </source>
</evidence>
<feature type="compositionally biased region" description="Basic and acidic residues" evidence="1">
    <location>
        <begin position="1052"/>
        <end position="1079"/>
    </location>
</feature>
<keyword evidence="4" id="KW-1185">Reference proteome</keyword>
<feature type="region of interest" description="Disordered" evidence="1">
    <location>
        <begin position="824"/>
        <end position="848"/>
    </location>
</feature>
<dbReference type="Proteomes" id="UP000008955">
    <property type="component" value="Chromosome"/>
</dbReference>
<feature type="compositionally biased region" description="Low complexity" evidence="1">
    <location>
        <begin position="79"/>
        <end position="95"/>
    </location>
</feature>
<proteinExistence type="predicted"/>
<feature type="compositionally biased region" description="Basic and acidic residues" evidence="1">
    <location>
        <begin position="599"/>
        <end position="612"/>
    </location>
</feature>
<reference evidence="3 4" key="2">
    <citation type="submission" date="2010-03" db="EMBL/GenBank/DDBJ databases">
        <authorList>
            <person name="Pajon A."/>
        </authorList>
    </citation>
    <scope>NUCLEOTIDE SEQUENCE [LARGE SCALE GENOMIC DNA]</scope>
    <source>
        <strain evidence="3 4">A2-162</strain>
    </source>
</reference>
<evidence type="ECO:0000256" key="1">
    <source>
        <dbReference type="SAM" id="MobiDB-lite"/>
    </source>
</evidence>
<organism evidence="3 4">
    <name type="scientific">Blautia obeum A2-162</name>
    <dbReference type="NCBI Taxonomy" id="657314"/>
    <lineage>
        <taxon>Bacteria</taxon>
        <taxon>Bacillati</taxon>
        <taxon>Bacillota</taxon>
        <taxon>Clostridia</taxon>
        <taxon>Lachnospirales</taxon>
        <taxon>Lachnospiraceae</taxon>
        <taxon>Blautia</taxon>
    </lineage>
</organism>
<feature type="compositionally biased region" description="Low complexity" evidence="1">
    <location>
        <begin position="1302"/>
        <end position="1312"/>
    </location>
</feature>
<evidence type="ECO:0000313" key="3">
    <source>
        <dbReference type="EMBL" id="CBL23984.1"/>
    </source>
</evidence>
<gene>
    <name evidence="3" type="ORF">CK5_26960</name>
</gene>
<dbReference type="KEGG" id="rob:CK5_26960"/>
<feature type="compositionally biased region" description="Low complexity" evidence="1">
    <location>
        <begin position="32"/>
        <end position="41"/>
    </location>
</feature>
<name>D4LT76_9FIRM</name>
<feature type="region of interest" description="Disordered" evidence="1">
    <location>
        <begin position="32"/>
        <end position="130"/>
    </location>
</feature>
<protein>
    <submittedName>
        <fullName evidence="3">Uncharacterized protein</fullName>
    </submittedName>
</protein>
<accession>D4LT76</accession>
<feature type="compositionally biased region" description="Basic and acidic residues" evidence="1">
    <location>
        <begin position="96"/>
        <end position="110"/>
    </location>
</feature>
<feature type="region of interest" description="Disordered" evidence="1">
    <location>
        <begin position="581"/>
        <end position="630"/>
    </location>
</feature>
<sequence length="1319" mass="139937">MKLRWKKLSALLLAVSLTMADGSAVYMAQAAEEQTETTSAENSGQDVVNMEPVKNPEQEETEPEVTVTPTPVPEESAEATETPAPAPEESVTPTPEEQKENKDTENEPAKAETTPAAAKEETAKTQEAETISADEAAWASVLAAGGNNSAGGSSVAETSRFVPGTYTITANLYVPAELNSILGLNAYLTNPDNPAGVVEDNGSISNTAPTTPVSANATITIGEDGTTKTLTIPVKNPVFTLQRIGNGSNVTILDSARNGNTYGQYNGRITSLTVALGDNSGAYVFTDCLEYPTILDQDWNVPLYLAVDLASLPSNTTVKMNSGDGSGWKEGSGDSLSFIAEQTYDQMEGVQVDGTAVKSGNYSAFAYNGMTYVDLNADYLGTLKAGAHKISILFAGGFSANASFTIEKKETEKSDDKNKDTGAKLKAGTYKVTANLYIPGELNKQLPGTTAYMTNPKNPLGIGGHEGLPTDPVKDNATLVVDKKGGKTVIVDVVNPVFTLQKITDGKKIKVFSAVWDKETYTGTAGKASRTGRITKLYLKLEDNSGVYQFGSCTEFPTLLEEDWNVPLQLGVDFASAKKTSDSMEVKLPDNGTSGDKNPSGDKKQDTNKNDNKGNSNGNGGNADASSNQNGKLKAGTYTVAANIWIDKSAAGLPLSPHLTNSAFPPKDPVSNNATLTVDENSNARVSVPIVIPSKVMYVESISGLNIVDSSTGGNGLSSITVDLGTVTDPNAVITKSCTVSLQLGELAQSIAKKERDQVWAATFQVSLSGVPSAASGGGSADVNALMAGAASENADTKNVEVRVGVLPGTSSLFAADMMQKAKGSAKTDSTSTGSTASTGTTGSATASASAGVTKTSYNYTFKVEELKDKEKSNGKKLSEKQKEKQAKKEMEKLEKQLIKHFDGGDYDMVICPADVAAKIWKEKDAKKNLQILSVTKTWIKADEDSEDKKSEETELSITLVTKKFADTQKDALKDYLTEISKSADMTSKDQGELAEDAEGLGLYEDAGDAEADLDVRTYGISSGKDMQQVLKESLKKKQLPDEELYYIPANQKKDSEKSDEGKDSKEDTKEDTDTKGADGTEDAAETSKTDYTDQAALSSAIEAALANKKEFDDTGVVVINPEKSATAAQELEAGTYTVSANMYLPGELNTQLPGTTAYMTNPDNPLGVGGHEGIPMTPVDDNATLVVGDDGTKTVMIEVVNPVFTLQDIKDPENSEILSGVKDDEWYAGTNDIGRQGRITTLYIRLGDDSGTYSYDTCTEFPTLLEEEWNVPLKMSVDFTTAKKTSEETSLEIPDDNAGVASETESGATGESSEEAEQ</sequence>
<reference evidence="3 4" key="1">
    <citation type="submission" date="2010-03" db="EMBL/GenBank/DDBJ databases">
        <title>The genome sequence of Ruminococcus obeum A2-162.</title>
        <authorList>
            <consortium name="metaHIT consortium -- http://www.metahit.eu/"/>
            <person name="Pajon A."/>
            <person name="Turner K."/>
            <person name="Parkhill J."/>
            <person name="Duncan S."/>
            <person name="Flint H."/>
        </authorList>
    </citation>
    <scope>NUCLEOTIDE SEQUENCE [LARGE SCALE GENOMIC DNA]</scope>
    <source>
        <strain evidence="3 4">A2-162</strain>
    </source>
</reference>
<feature type="region of interest" description="Disordered" evidence="1">
    <location>
        <begin position="1042"/>
        <end position="1092"/>
    </location>
</feature>
<dbReference type="HOGENOM" id="CLU_259993_0_0_9"/>
<dbReference type="PATRIC" id="fig|657314.3.peg.2535"/>
<feature type="signal peptide" evidence="2">
    <location>
        <begin position="1"/>
        <end position="30"/>
    </location>
</feature>
<feature type="region of interest" description="Disordered" evidence="1">
    <location>
        <begin position="1285"/>
        <end position="1319"/>
    </location>
</feature>
<dbReference type="Gene3D" id="3.40.190.10">
    <property type="entry name" value="Periplasmic binding protein-like II"/>
    <property type="match status" value="1"/>
</dbReference>
<keyword evidence="2" id="KW-0732">Signal</keyword>
<dbReference type="RefSeq" id="WP_015542751.1">
    <property type="nucleotide sequence ID" value="NC_021022.1"/>
</dbReference>
<feature type="compositionally biased region" description="Basic and acidic residues" evidence="1">
    <location>
        <begin position="118"/>
        <end position="127"/>
    </location>
</feature>